<dbReference type="InterPro" id="IPR043504">
    <property type="entry name" value="Peptidase_S1_PA_chymotrypsin"/>
</dbReference>
<dbReference type="InterPro" id="IPR018114">
    <property type="entry name" value="TRYPSIN_HIS"/>
</dbReference>
<dbReference type="InterPro" id="IPR009003">
    <property type="entry name" value="Peptidase_S1_PA"/>
</dbReference>
<dbReference type="InParanoid" id="T1IDF5"/>
<dbReference type="CDD" id="cd00190">
    <property type="entry name" value="Tryp_SPc"/>
    <property type="match status" value="1"/>
</dbReference>
<dbReference type="VEuPathDB" id="VectorBase:RPRC014325"/>
<dbReference type="HOGENOM" id="CLU_1176717_0_0_1"/>
<dbReference type="SUPFAM" id="SSF50494">
    <property type="entry name" value="Trypsin-like serine proteases"/>
    <property type="match status" value="1"/>
</dbReference>
<proteinExistence type="predicted"/>
<name>T1IDF5_RHOPR</name>
<evidence type="ECO:0000313" key="2">
    <source>
        <dbReference type="Proteomes" id="UP000015103"/>
    </source>
</evidence>
<dbReference type="InterPro" id="IPR001314">
    <property type="entry name" value="Peptidase_S1A"/>
</dbReference>
<reference evidence="1" key="1">
    <citation type="submission" date="2015-05" db="UniProtKB">
        <authorList>
            <consortium name="EnsemblMetazoa"/>
        </authorList>
    </citation>
    <scope>IDENTIFICATION</scope>
</reference>
<dbReference type="GO" id="GO:0006508">
    <property type="term" value="P:proteolysis"/>
    <property type="evidence" value="ECO:0007669"/>
    <property type="project" value="InterPro"/>
</dbReference>
<dbReference type="InterPro" id="IPR001254">
    <property type="entry name" value="Trypsin_dom"/>
</dbReference>
<accession>T1IDF5</accession>
<dbReference type="PRINTS" id="PR00722">
    <property type="entry name" value="CHYMOTRYPSIN"/>
</dbReference>
<dbReference type="PANTHER" id="PTHR24252:SF7">
    <property type="entry name" value="HYALIN"/>
    <property type="match status" value="1"/>
</dbReference>
<dbReference type="SMART" id="SM00020">
    <property type="entry name" value="Tryp_SPc"/>
    <property type="match status" value="1"/>
</dbReference>
<dbReference type="PROSITE" id="PS00134">
    <property type="entry name" value="TRYPSIN_HIS"/>
    <property type="match status" value="1"/>
</dbReference>
<keyword evidence="2" id="KW-1185">Reference proteome</keyword>
<organism evidence="1 2">
    <name type="scientific">Rhodnius prolixus</name>
    <name type="common">Triatomid bug</name>
    <dbReference type="NCBI Taxonomy" id="13249"/>
    <lineage>
        <taxon>Eukaryota</taxon>
        <taxon>Metazoa</taxon>
        <taxon>Ecdysozoa</taxon>
        <taxon>Arthropoda</taxon>
        <taxon>Hexapoda</taxon>
        <taxon>Insecta</taxon>
        <taxon>Pterygota</taxon>
        <taxon>Neoptera</taxon>
        <taxon>Paraneoptera</taxon>
        <taxon>Hemiptera</taxon>
        <taxon>Heteroptera</taxon>
        <taxon>Panheteroptera</taxon>
        <taxon>Cimicomorpha</taxon>
        <taxon>Reduviidae</taxon>
        <taxon>Triatominae</taxon>
        <taxon>Rhodnius</taxon>
    </lineage>
</organism>
<dbReference type="Gene3D" id="2.40.10.10">
    <property type="entry name" value="Trypsin-like serine proteases"/>
    <property type="match status" value="1"/>
</dbReference>
<dbReference type="Proteomes" id="UP000015103">
    <property type="component" value="Unassembled WGS sequence"/>
</dbReference>
<dbReference type="OMA" id="QNDIGYR"/>
<sequence>MAAALTLFTISAAAVIISSIRPAEASITPQQSVNAHLEQSIQDLLTDTNGTGRLLFDDIFFGTADVEEKDTPTNCSCKCGIVNQEIRIVGGRPTGVNRYPWVARLVYDGQFHCGASLLNGDYVLTAAHCVRRLKRSKIRVILGDHDQYVTTDAPAVMRAVSSVIRHRNFDLESYNHDIALLKLRKPVQFSKNISPVCLPQADRHYMYNRALALILTIIYENSSNLVKVEDNSLFFQ</sequence>
<protein>
    <submittedName>
        <fullName evidence="1">Peptidase S1 domain-containing protein</fullName>
    </submittedName>
</protein>
<dbReference type="eggNOG" id="KOG3627">
    <property type="taxonomic scope" value="Eukaryota"/>
</dbReference>
<dbReference type="GO" id="GO:0004252">
    <property type="term" value="F:serine-type endopeptidase activity"/>
    <property type="evidence" value="ECO:0007669"/>
    <property type="project" value="InterPro"/>
</dbReference>
<dbReference type="PROSITE" id="PS50240">
    <property type="entry name" value="TRYPSIN_DOM"/>
    <property type="match status" value="1"/>
</dbReference>
<dbReference type="FunFam" id="2.40.10.10:FF:000068">
    <property type="entry name" value="transmembrane protease serine 2"/>
    <property type="match status" value="1"/>
</dbReference>
<evidence type="ECO:0000313" key="1">
    <source>
        <dbReference type="EnsemblMetazoa" id="RPRC014325-PA"/>
    </source>
</evidence>
<dbReference type="EMBL" id="ACPB03002935">
    <property type="status" value="NOT_ANNOTATED_CDS"/>
    <property type="molecule type" value="Genomic_DNA"/>
</dbReference>
<dbReference type="EnsemblMetazoa" id="RPRC014325-RA">
    <property type="protein sequence ID" value="RPRC014325-PA"/>
    <property type="gene ID" value="RPRC014325"/>
</dbReference>
<dbReference type="Pfam" id="PF00089">
    <property type="entry name" value="Trypsin"/>
    <property type="match status" value="1"/>
</dbReference>
<dbReference type="AlphaFoldDB" id="T1IDF5"/>
<dbReference type="STRING" id="13249.T1IDF5"/>
<dbReference type="PANTHER" id="PTHR24252">
    <property type="entry name" value="ACROSIN-RELATED"/>
    <property type="match status" value="1"/>
</dbReference>